<keyword evidence="3" id="KW-1185">Reference proteome</keyword>
<accession>A0A7J8DY56</accession>
<evidence type="ECO:0000256" key="1">
    <source>
        <dbReference type="SAM" id="MobiDB-lite"/>
    </source>
</evidence>
<organism evidence="2 3">
    <name type="scientific">Rousettus aegyptiacus</name>
    <name type="common">Egyptian fruit bat</name>
    <name type="synonym">Pteropus aegyptiacus</name>
    <dbReference type="NCBI Taxonomy" id="9407"/>
    <lineage>
        <taxon>Eukaryota</taxon>
        <taxon>Metazoa</taxon>
        <taxon>Chordata</taxon>
        <taxon>Craniata</taxon>
        <taxon>Vertebrata</taxon>
        <taxon>Euteleostomi</taxon>
        <taxon>Mammalia</taxon>
        <taxon>Eutheria</taxon>
        <taxon>Laurasiatheria</taxon>
        <taxon>Chiroptera</taxon>
        <taxon>Yinpterochiroptera</taxon>
        <taxon>Pteropodoidea</taxon>
        <taxon>Pteropodidae</taxon>
        <taxon>Rousettinae</taxon>
        <taxon>Rousettus</taxon>
    </lineage>
</organism>
<protein>
    <submittedName>
        <fullName evidence="2">Uncharacterized protein</fullName>
    </submittedName>
</protein>
<gene>
    <name evidence="2" type="ORF">HJG63_008301</name>
</gene>
<dbReference type="EMBL" id="JACASE010000011">
    <property type="protein sequence ID" value="KAF6427812.1"/>
    <property type="molecule type" value="Genomic_DNA"/>
</dbReference>
<proteinExistence type="predicted"/>
<evidence type="ECO:0000313" key="2">
    <source>
        <dbReference type="EMBL" id="KAF6427812.1"/>
    </source>
</evidence>
<reference evidence="2 3" key="1">
    <citation type="journal article" date="2020" name="Nature">
        <title>Six reference-quality genomes reveal evolution of bat adaptations.</title>
        <authorList>
            <person name="Jebb D."/>
            <person name="Huang Z."/>
            <person name="Pippel M."/>
            <person name="Hughes G.M."/>
            <person name="Lavrichenko K."/>
            <person name="Devanna P."/>
            <person name="Winkler S."/>
            <person name="Jermiin L.S."/>
            <person name="Skirmuntt E.C."/>
            <person name="Katzourakis A."/>
            <person name="Burkitt-Gray L."/>
            <person name="Ray D.A."/>
            <person name="Sullivan K.A.M."/>
            <person name="Roscito J.G."/>
            <person name="Kirilenko B.M."/>
            <person name="Davalos L.M."/>
            <person name="Corthals A.P."/>
            <person name="Power M.L."/>
            <person name="Jones G."/>
            <person name="Ransome R.D."/>
            <person name="Dechmann D.K.N."/>
            <person name="Locatelli A.G."/>
            <person name="Puechmaille S.J."/>
            <person name="Fedrigo O."/>
            <person name="Jarvis E.D."/>
            <person name="Hiller M."/>
            <person name="Vernes S.C."/>
            <person name="Myers E.W."/>
            <person name="Teeling E.C."/>
        </authorList>
    </citation>
    <scope>NUCLEOTIDE SEQUENCE [LARGE SCALE GENOMIC DNA]</scope>
    <source>
        <strain evidence="2">MRouAeg1</strain>
        <tissue evidence="2">Muscle</tissue>
    </source>
</reference>
<dbReference type="AlphaFoldDB" id="A0A7J8DY56"/>
<evidence type="ECO:0000313" key="3">
    <source>
        <dbReference type="Proteomes" id="UP000593571"/>
    </source>
</evidence>
<sequence length="120" mass="12744">MLSLLCLRSTKFSELLVPTGGCNPERPRKQGEASQKGAWGPRQVVSRSPSNVACSKGTSVFCPPPSLPRAFASFVSLFRTERSCADTAHRCLCFSGEVDLCPEGSAHCGVTGGRAQGGRR</sequence>
<feature type="region of interest" description="Disordered" evidence="1">
    <location>
        <begin position="18"/>
        <end position="50"/>
    </location>
</feature>
<dbReference type="Proteomes" id="UP000593571">
    <property type="component" value="Unassembled WGS sequence"/>
</dbReference>
<name>A0A7J8DY56_ROUAE</name>
<comment type="caution">
    <text evidence="2">The sequence shown here is derived from an EMBL/GenBank/DDBJ whole genome shotgun (WGS) entry which is preliminary data.</text>
</comment>